<reference evidence="2 3" key="1">
    <citation type="submission" date="2020-07" db="EMBL/GenBank/DDBJ databases">
        <title>Sequencing the genomes of 1000 actinobacteria strains.</title>
        <authorList>
            <person name="Klenk H.-P."/>
        </authorList>
    </citation>
    <scope>NUCLEOTIDE SEQUENCE [LARGE SCALE GENOMIC DNA]</scope>
    <source>
        <strain evidence="2 3">DSM 22083</strain>
    </source>
</reference>
<feature type="domain" description="CobW C-terminal" evidence="1">
    <location>
        <begin position="245"/>
        <end position="336"/>
    </location>
</feature>
<evidence type="ECO:0000313" key="2">
    <source>
        <dbReference type="EMBL" id="NYE73918.1"/>
    </source>
</evidence>
<evidence type="ECO:0000259" key="1">
    <source>
        <dbReference type="SMART" id="SM00833"/>
    </source>
</evidence>
<dbReference type="SMART" id="SM00833">
    <property type="entry name" value="CobW_C"/>
    <property type="match status" value="1"/>
</dbReference>
<dbReference type="InterPro" id="IPR027417">
    <property type="entry name" value="P-loop_NTPase"/>
</dbReference>
<gene>
    <name evidence="2" type="ORF">BKA15_005247</name>
</gene>
<dbReference type="Pfam" id="PF07683">
    <property type="entry name" value="CobW_C"/>
    <property type="match status" value="1"/>
</dbReference>
<keyword evidence="3" id="KW-1185">Reference proteome</keyword>
<dbReference type="InterPro" id="IPR051927">
    <property type="entry name" value="Zn_Chap_cDPG_Synth"/>
</dbReference>
<dbReference type="PANTHER" id="PTHR43603:SF1">
    <property type="entry name" value="ZINC-REGULATED GTPASE METALLOPROTEIN ACTIVATOR 1"/>
    <property type="match status" value="1"/>
</dbReference>
<organism evidence="2 3">
    <name type="scientific">Microlunatus parietis</name>
    <dbReference type="NCBI Taxonomy" id="682979"/>
    <lineage>
        <taxon>Bacteria</taxon>
        <taxon>Bacillati</taxon>
        <taxon>Actinomycetota</taxon>
        <taxon>Actinomycetes</taxon>
        <taxon>Propionibacteriales</taxon>
        <taxon>Propionibacteriaceae</taxon>
        <taxon>Microlunatus</taxon>
    </lineage>
</organism>
<dbReference type="InterPro" id="IPR011629">
    <property type="entry name" value="CobW-like_C"/>
</dbReference>
<dbReference type="Proteomes" id="UP000569914">
    <property type="component" value="Unassembled WGS sequence"/>
</dbReference>
<accession>A0A7Y9LEJ7</accession>
<dbReference type="AlphaFoldDB" id="A0A7Y9LEJ7"/>
<dbReference type="PANTHER" id="PTHR43603">
    <property type="entry name" value="COBW DOMAIN-CONTAINING PROTEIN DDB_G0274527"/>
    <property type="match status" value="1"/>
</dbReference>
<dbReference type="Gene3D" id="3.40.50.300">
    <property type="entry name" value="P-loop containing nucleotide triphosphate hydrolases"/>
    <property type="match status" value="1"/>
</dbReference>
<sequence>MNDSSPYLSVAMIAAVDPVARQSAAATFLLDLPDAAQLSYDLAVDRPEPALRRVIADRDGTAEAEFVDLDHGCLGCTLRQDVLATLARLTDIDRWRTVVLALPLATPPEPVAAAVDTAVRDGRLVGIRLAPVVAAVDGATAVHDILGDDLLDERDLAHGPRDRRSVGEAVCAQVEYADAVLAVGNSGRQSVGLLRRLLCSSAFLASPHRIDVADLIVRRHDTGLARARIHPLQPAGRPQPDADGVWTLVLQSGRPFEPQRLMARLEDLGTGLIRARGHFWLPSRPGVACVWDGSGGQLSVGIHGPWGDRMPGTALTITGVDPTERERIRDAFATILMTDRELGDLDRWRGVDDGFDPWLGTASSAA</sequence>
<dbReference type="SUPFAM" id="SSF90002">
    <property type="entry name" value="Hypothetical protein YjiA, C-terminal domain"/>
    <property type="match status" value="1"/>
</dbReference>
<dbReference type="EMBL" id="JACCBU010000001">
    <property type="protein sequence ID" value="NYE73918.1"/>
    <property type="molecule type" value="Genomic_DNA"/>
</dbReference>
<evidence type="ECO:0000313" key="3">
    <source>
        <dbReference type="Proteomes" id="UP000569914"/>
    </source>
</evidence>
<comment type="caution">
    <text evidence="2">The sequence shown here is derived from an EMBL/GenBank/DDBJ whole genome shotgun (WGS) entry which is preliminary data.</text>
</comment>
<protein>
    <submittedName>
        <fullName evidence="2">G3E family GTPase</fullName>
    </submittedName>
</protein>
<proteinExistence type="predicted"/>
<name>A0A7Y9LEJ7_9ACTN</name>